<gene>
    <name evidence="1" type="ORF">SAMN02745157_4828</name>
</gene>
<dbReference type="STRING" id="1122133.SAMN02745157_4828"/>
<protein>
    <submittedName>
        <fullName evidence="1">Uncharacterized protein</fullName>
    </submittedName>
</protein>
<keyword evidence="2" id="KW-1185">Reference proteome</keyword>
<reference evidence="1 2" key="1">
    <citation type="submission" date="2016-11" db="EMBL/GenBank/DDBJ databases">
        <authorList>
            <person name="Jaros S."/>
            <person name="Januszkiewicz K."/>
            <person name="Wedrychowicz H."/>
        </authorList>
    </citation>
    <scope>NUCLEOTIDE SEQUENCE [LARGE SCALE GENOMIC DNA]</scope>
    <source>
        <strain evidence="1 2">DSM 19436</strain>
    </source>
</reference>
<sequence length="119" mass="13297">MRNLTEALGAYRGSRPPLAAPPINATGDQSADEMLAAYFGKLVKVDNHRRRVADLERWITQQEAIGEEFHFAERAGRSDPDARRSHALILGALMTWLRELRGIDLDMLGQDIIEGRVTA</sequence>
<evidence type="ECO:0000313" key="1">
    <source>
        <dbReference type="EMBL" id="SHG78608.1"/>
    </source>
</evidence>
<dbReference type="RefSeq" id="WP_073058163.1">
    <property type="nucleotide sequence ID" value="NZ_FQUP01000007.1"/>
</dbReference>
<dbReference type="EMBL" id="FQUP01000007">
    <property type="protein sequence ID" value="SHG78608.1"/>
    <property type="molecule type" value="Genomic_DNA"/>
</dbReference>
<proteinExistence type="predicted"/>
<dbReference type="OrthoDB" id="9946306at2"/>
<evidence type="ECO:0000313" key="2">
    <source>
        <dbReference type="Proteomes" id="UP000184485"/>
    </source>
</evidence>
<accession>A0A1M5MMT1</accession>
<dbReference type="AlphaFoldDB" id="A0A1M5MMT1"/>
<organism evidence="1 2">
    <name type="scientific">Kaistia soli DSM 19436</name>
    <dbReference type="NCBI Taxonomy" id="1122133"/>
    <lineage>
        <taxon>Bacteria</taxon>
        <taxon>Pseudomonadati</taxon>
        <taxon>Pseudomonadota</taxon>
        <taxon>Alphaproteobacteria</taxon>
        <taxon>Hyphomicrobiales</taxon>
        <taxon>Kaistiaceae</taxon>
        <taxon>Kaistia</taxon>
    </lineage>
</organism>
<dbReference type="Proteomes" id="UP000184485">
    <property type="component" value="Unassembled WGS sequence"/>
</dbReference>
<name>A0A1M5MMT1_9HYPH</name>